<reference evidence="2" key="1">
    <citation type="submission" date="2016-11" db="UniProtKB">
        <authorList>
            <consortium name="WormBaseParasite"/>
        </authorList>
    </citation>
    <scope>IDENTIFICATION</scope>
    <source>
        <strain evidence="2">KR3021</strain>
    </source>
</reference>
<proteinExistence type="predicted"/>
<dbReference type="Proteomes" id="UP000095286">
    <property type="component" value="Unplaced"/>
</dbReference>
<evidence type="ECO:0000313" key="1">
    <source>
        <dbReference type="Proteomes" id="UP000095286"/>
    </source>
</evidence>
<name>A0AC35TUH2_9BILA</name>
<dbReference type="WBParaSite" id="RSKR_0000425700.1">
    <property type="protein sequence ID" value="RSKR_0000425700.1"/>
    <property type="gene ID" value="RSKR_0000425700"/>
</dbReference>
<protein>
    <submittedName>
        <fullName evidence="2">Ubiquitin carboxyl-terminal hydrolase</fullName>
    </submittedName>
</protein>
<organism evidence="1 2">
    <name type="scientific">Rhabditophanes sp. KR3021</name>
    <dbReference type="NCBI Taxonomy" id="114890"/>
    <lineage>
        <taxon>Eukaryota</taxon>
        <taxon>Metazoa</taxon>
        <taxon>Ecdysozoa</taxon>
        <taxon>Nematoda</taxon>
        <taxon>Chromadorea</taxon>
        <taxon>Rhabditida</taxon>
        <taxon>Tylenchina</taxon>
        <taxon>Panagrolaimomorpha</taxon>
        <taxon>Strongyloidoidea</taxon>
        <taxon>Alloionematidae</taxon>
        <taxon>Rhabditophanes</taxon>
    </lineage>
</organism>
<sequence length="923" mass="104725">MDVERSAFPVLKIKESLVLPEEFPICDSWEIASKREKVFKEECMYCFKNLDDSEGIFICMNTFSCFCKDHVSDYSLTSHKTAFVNLVNIKTDVPADITDEDEEEDEMSSEPSTKLSKLDVDVPAIKETPVKRVQMVTETLESHYICHVKGTDVTRVPIDRVKSRGIRSIADSIITHETVSVQERMAGQVSEWDGTSRVITKHSKNLEQICTEKLIPTSGWICEVAGCGISENLWLNLTDGAIKCGRTQYISEGNVTVGNNHMHQHYEDTGYPLVVKLGTITSEDADVYSYDEDDSVIDLNLSLHLANFGIDRHSIAKTEKSTYEMEMDFNQKYEWNLIQEEGSTLKIAYGVGFTGLINIGSSCYINSAIQMLCVVPTFVDTFRTHAMQILKSMQPKETHGDFMAQTAKLISSMLSGEFSIPGDNIHVIKPTQFRKVVGEGHCEFSTGKQQDVEEYIRYFFELLTKNIGSYQNPVNDFRLKLEHKFTDASSGHVRYNDREEVIISVSVPQDKLAKATLLNPRRSISIEDCLDAYFGREFIPDFESPITKEKAGAYNSCMLKNMPDFLLIHIRKFEVTPQFTLKKMDIDVNMADVLDFEKYRAKEHDPSEILLPEDIEEDAMRAPSGKKEESLIEGNVNKKFLKDMLETGFSELCCRKALIATQNQITPQFTLKKMDIDVNMADVLDFEKYRAKEHDPSEVLLPEDIEEDAMRAPSGKKEESLIEGNVNKKFLKDMLETGFSELCCRKALIATQNQSMDIAIDYLMNHMDDAGFMNDPIPASKLRPINISRWNKEDIGNLLSMGFTPHQANYAMTEMKGNLMNAADFLIQSGGAVPPPDEDDEEDEVKNEDDVKQQQNIRFKDGQGKYKLVGFISHMGTSTSCGHYVVHLKKGDHWYIYNDEKVGISQKPPLSLGYVYIYERENV</sequence>
<accession>A0AC35TUH2</accession>
<evidence type="ECO:0000313" key="2">
    <source>
        <dbReference type="WBParaSite" id="RSKR_0000425700.1"/>
    </source>
</evidence>